<dbReference type="AlphaFoldDB" id="A0A2Y9C3Z4"/>
<dbReference type="Pfam" id="PF01266">
    <property type="entry name" value="DAO"/>
    <property type="match status" value="1"/>
</dbReference>
<dbReference type="OrthoDB" id="7818064at2"/>
<evidence type="ECO:0000313" key="3">
    <source>
        <dbReference type="EMBL" id="PWJ22405.1"/>
    </source>
</evidence>
<dbReference type="EMBL" id="UETC01000001">
    <property type="protein sequence ID" value="SSA38683.1"/>
    <property type="molecule type" value="Genomic_DNA"/>
</dbReference>
<dbReference type="InterPro" id="IPR006076">
    <property type="entry name" value="FAD-dep_OxRdtase"/>
</dbReference>
<dbReference type="SUPFAM" id="SSF51905">
    <property type="entry name" value="FAD/NAD(P)-binding domain"/>
    <property type="match status" value="1"/>
</dbReference>
<evidence type="ECO:0000313" key="5">
    <source>
        <dbReference type="Proteomes" id="UP000245839"/>
    </source>
</evidence>
<reference evidence="4 6" key="1">
    <citation type="submission" date="2016-10" db="EMBL/GenBank/DDBJ databases">
        <authorList>
            <person name="Cai Z."/>
        </authorList>
    </citation>
    <scope>NUCLEOTIDE SEQUENCE [LARGE SCALE GENOMIC DNA]</scope>
    <source>
        <strain evidence="4 6">DSM 25227</strain>
    </source>
</reference>
<dbReference type="Gene3D" id="3.50.50.60">
    <property type="entry name" value="FAD/NAD(P)-binding domain"/>
    <property type="match status" value="2"/>
</dbReference>
<evidence type="ECO:0000313" key="4">
    <source>
        <dbReference type="EMBL" id="SSA38683.1"/>
    </source>
</evidence>
<dbReference type="GO" id="GO:0016491">
    <property type="term" value="F:oxidoreductase activity"/>
    <property type="evidence" value="ECO:0007669"/>
    <property type="project" value="UniProtKB-KW"/>
</dbReference>
<dbReference type="SUPFAM" id="SSF54373">
    <property type="entry name" value="FAD-linked reductases, C-terminal domain"/>
    <property type="match status" value="1"/>
</dbReference>
<evidence type="ECO:0000259" key="2">
    <source>
        <dbReference type="Pfam" id="PF01266"/>
    </source>
</evidence>
<keyword evidence="1" id="KW-0560">Oxidoreductase</keyword>
<dbReference type="EMBL" id="QGDJ01000001">
    <property type="protein sequence ID" value="PWJ22405.1"/>
    <property type="molecule type" value="Genomic_DNA"/>
</dbReference>
<keyword evidence="5" id="KW-1185">Reference proteome</keyword>
<sequence>MAIDVTVRGAGIFGLGCAWAMARRGARVRVVDPQGVGAGASGGVVGALAPHVPETWNEKKAFQLDSLLMAEDWWAAIAEIGGGDPGYARSGRLQPIPDAAALARAEGRAQHAMTLWPDRVTWRVIPAPQGWAPPSPTGRVIHDTLSARLHPARACAALAAALRALGTEIVPEGADAGPVLHATGWRGLAEIGDAKDRPAGTGVKGQAALLALDRRDAPQLYVDGLHIVPHADGTTAIGSTSERAFDAPDTTDAQLDELLVRARAAVPDLAEPPLLARWAGVRPRARSRAPLLGPWPGRPGHFIANGGFKIGFGMAPKVAETMAALILDGRDAIPEAFSTATLAPAPAPD</sequence>
<dbReference type="GO" id="GO:0005737">
    <property type="term" value="C:cytoplasm"/>
    <property type="evidence" value="ECO:0007669"/>
    <property type="project" value="TreeGrafter"/>
</dbReference>
<name>A0A2Y9C3Z4_9RHOB</name>
<dbReference type="Proteomes" id="UP000251571">
    <property type="component" value="Unassembled WGS sequence"/>
</dbReference>
<dbReference type="Proteomes" id="UP000245839">
    <property type="component" value="Unassembled WGS sequence"/>
</dbReference>
<proteinExistence type="predicted"/>
<protein>
    <submittedName>
        <fullName evidence="3 4">Glycine/D-amino acid oxidase</fullName>
    </submittedName>
</protein>
<reference evidence="3 5" key="2">
    <citation type="submission" date="2018-03" db="EMBL/GenBank/DDBJ databases">
        <title>Genomic Encyclopedia of Archaeal and Bacterial Type Strains, Phase II (KMG-II): from individual species to whole genera.</title>
        <authorList>
            <person name="Goeker M."/>
        </authorList>
    </citation>
    <scope>NUCLEOTIDE SEQUENCE [LARGE SCALE GENOMIC DNA]</scope>
    <source>
        <strain evidence="3 5">DSM 25227</strain>
    </source>
</reference>
<feature type="domain" description="FAD dependent oxidoreductase" evidence="2">
    <location>
        <begin position="4"/>
        <end position="325"/>
    </location>
</feature>
<dbReference type="Gene3D" id="3.30.9.10">
    <property type="entry name" value="D-Amino Acid Oxidase, subunit A, domain 2"/>
    <property type="match status" value="1"/>
</dbReference>
<evidence type="ECO:0000256" key="1">
    <source>
        <dbReference type="ARBA" id="ARBA00023002"/>
    </source>
</evidence>
<dbReference type="PANTHER" id="PTHR13847:SF289">
    <property type="entry name" value="GLYCINE OXIDASE"/>
    <property type="match status" value="1"/>
</dbReference>
<accession>A0A2Y9C3Z4</accession>
<dbReference type="PANTHER" id="PTHR13847">
    <property type="entry name" value="SARCOSINE DEHYDROGENASE-RELATED"/>
    <property type="match status" value="1"/>
</dbReference>
<gene>
    <name evidence="3" type="ORF">BCF38_101818</name>
    <name evidence="4" type="ORF">SAMN05421539_101818</name>
</gene>
<dbReference type="InterPro" id="IPR036188">
    <property type="entry name" value="FAD/NAD-bd_sf"/>
</dbReference>
<organism evidence="4 6">
    <name type="scientific">Jannaschia seohaensis</name>
    <dbReference type="NCBI Taxonomy" id="475081"/>
    <lineage>
        <taxon>Bacteria</taxon>
        <taxon>Pseudomonadati</taxon>
        <taxon>Pseudomonadota</taxon>
        <taxon>Alphaproteobacteria</taxon>
        <taxon>Rhodobacterales</taxon>
        <taxon>Roseobacteraceae</taxon>
        <taxon>Jannaschia</taxon>
    </lineage>
</organism>
<evidence type="ECO:0000313" key="6">
    <source>
        <dbReference type="Proteomes" id="UP000251571"/>
    </source>
</evidence>